<dbReference type="InterPro" id="IPR001810">
    <property type="entry name" value="F-box_dom"/>
</dbReference>
<dbReference type="Pfam" id="PF00023">
    <property type="entry name" value="Ank"/>
    <property type="match status" value="1"/>
</dbReference>
<sequence length="552" mass="61966">MLLLQLPTELVLDIVARVDSPSDLLHLAQTCRQLSPFFLEELYTRDVQYWNSSALLWASQHGKLATARRSLAAGALVDHLFFESPLDDYMDPSNWAPWLKRDTVDCCLAGHPLAIAVQYRQTAMVRFLLEEAEADPNQHDGEALMHSSHAWYPLHWALTCQTMQRRSKDDIDITTAATMTQTTRIIAHLNPPELIIIALLLRHGANPTQYTTEAPHRCFAKIGGCHRYFGESHDQDCLAYDVALRPVNFAGCDRVPVAALQLLLEHGADPHARSSVWPCAAPHRIGRGLYVPNAFEYLRPLWPFVSETHEAKLLLVARHETKNPGRRRWRLDLGLVRATLHVLTASRLRLWLFLTREGEPFSVLGSGVYAALDAWARQKAVAVEAAAMAKDSGMLLFSEEARLQAEILELLESLIVRLVGVKRIEYADEAVLIEREEQWEAAKNSVPESGSAADAAAPIVGLPEAFRSFCEKAGDSNDISPFVAVLVQYGIHAEHKGRQLTLSEAIERRLAPRARSLLREWPMVLISGGPGENQYWANSDGVVRLHRRYWDD</sequence>
<dbReference type="Gene3D" id="1.25.40.20">
    <property type="entry name" value="Ankyrin repeat-containing domain"/>
    <property type="match status" value="1"/>
</dbReference>
<reference evidence="2 3" key="1">
    <citation type="journal article" date="2024" name="IMA Fungus">
        <title>Apiospora arundinis, a panoply of carbohydrate-active enzymes and secondary metabolites.</title>
        <authorList>
            <person name="Sorensen T."/>
            <person name="Petersen C."/>
            <person name="Muurmann A.T."/>
            <person name="Christiansen J.V."/>
            <person name="Brundto M.L."/>
            <person name="Overgaard C.K."/>
            <person name="Boysen A.T."/>
            <person name="Wollenberg R.D."/>
            <person name="Larsen T.O."/>
            <person name="Sorensen J.L."/>
            <person name="Nielsen K.L."/>
            <person name="Sondergaard T.E."/>
        </authorList>
    </citation>
    <scope>NUCLEOTIDE SEQUENCE [LARGE SCALE GENOMIC DNA]</scope>
    <source>
        <strain evidence="2 3">AAU 773</strain>
    </source>
</reference>
<accession>A0ABR2IRJ7</accession>
<keyword evidence="3" id="KW-1185">Reference proteome</keyword>
<evidence type="ECO:0000313" key="3">
    <source>
        <dbReference type="Proteomes" id="UP001390339"/>
    </source>
</evidence>
<gene>
    <name evidence="2" type="ORF">PGQ11_006049</name>
</gene>
<feature type="domain" description="F-box" evidence="1">
    <location>
        <begin position="1"/>
        <end position="47"/>
    </location>
</feature>
<dbReference type="SUPFAM" id="SSF48403">
    <property type="entry name" value="Ankyrin repeat"/>
    <property type="match status" value="1"/>
</dbReference>
<evidence type="ECO:0000313" key="2">
    <source>
        <dbReference type="EMBL" id="KAK8867471.1"/>
    </source>
</evidence>
<dbReference type="PROSITE" id="PS50181">
    <property type="entry name" value="FBOX"/>
    <property type="match status" value="1"/>
</dbReference>
<dbReference type="CDD" id="cd09917">
    <property type="entry name" value="F-box_SF"/>
    <property type="match status" value="1"/>
</dbReference>
<dbReference type="EMBL" id="JAPCWZ010000004">
    <property type="protein sequence ID" value="KAK8867471.1"/>
    <property type="molecule type" value="Genomic_DNA"/>
</dbReference>
<comment type="caution">
    <text evidence="2">The sequence shown here is derived from an EMBL/GenBank/DDBJ whole genome shotgun (WGS) entry which is preliminary data.</text>
</comment>
<dbReference type="Pfam" id="PF12937">
    <property type="entry name" value="F-box-like"/>
    <property type="match status" value="1"/>
</dbReference>
<protein>
    <recommendedName>
        <fullName evidence="1">F-box domain-containing protein</fullName>
    </recommendedName>
</protein>
<name>A0ABR2IRJ7_9PEZI</name>
<proteinExistence type="predicted"/>
<dbReference type="Proteomes" id="UP001390339">
    <property type="component" value="Unassembled WGS sequence"/>
</dbReference>
<dbReference type="InterPro" id="IPR002110">
    <property type="entry name" value="Ankyrin_rpt"/>
</dbReference>
<organism evidence="2 3">
    <name type="scientific">Apiospora arundinis</name>
    <dbReference type="NCBI Taxonomy" id="335852"/>
    <lineage>
        <taxon>Eukaryota</taxon>
        <taxon>Fungi</taxon>
        <taxon>Dikarya</taxon>
        <taxon>Ascomycota</taxon>
        <taxon>Pezizomycotina</taxon>
        <taxon>Sordariomycetes</taxon>
        <taxon>Xylariomycetidae</taxon>
        <taxon>Amphisphaeriales</taxon>
        <taxon>Apiosporaceae</taxon>
        <taxon>Apiospora</taxon>
    </lineage>
</organism>
<dbReference type="InterPro" id="IPR036770">
    <property type="entry name" value="Ankyrin_rpt-contain_sf"/>
</dbReference>
<evidence type="ECO:0000259" key="1">
    <source>
        <dbReference type="PROSITE" id="PS50181"/>
    </source>
</evidence>